<organism evidence="2 3">
    <name type="scientific">Hyphomonas beringensis</name>
    <dbReference type="NCBI Taxonomy" id="1280946"/>
    <lineage>
        <taxon>Bacteria</taxon>
        <taxon>Pseudomonadati</taxon>
        <taxon>Pseudomonadota</taxon>
        <taxon>Alphaproteobacteria</taxon>
        <taxon>Hyphomonadales</taxon>
        <taxon>Hyphomonadaceae</taxon>
        <taxon>Hyphomonas</taxon>
    </lineage>
</organism>
<dbReference type="AlphaFoldDB" id="A0A062TRR4"/>
<dbReference type="PROSITE" id="PS51257">
    <property type="entry name" value="PROKAR_LIPOPROTEIN"/>
    <property type="match status" value="1"/>
</dbReference>
<evidence type="ECO:0000313" key="2">
    <source>
        <dbReference type="EMBL" id="KCZ50531.1"/>
    </source>
</evidence>
<dbReference type="STRING" id="1280946.HY29_07140"/>
<reference evidence="2 3" key="1">
    <citation type="journal article" date="2014" name="Antonie Van Leeuwenhoek">
        <title>Hyphomonas beringensis sp. nov. and Hyphomonas chukchiensis sp. nov., isolated from surface seawater of the Bering Sea and Chukchi Sea.</title>
        <authorList>
            <person name="Li C."/>
            <person name="Lai Q."/>
            <person name="Li G."/>
            <person name="Dong C."/>
            <person name="Wang J."/>
            <person name="Liao Y."/>
            <person name="Shao Z."/>
        </authorList>
    </citation>
    <scope>NUCLEOTIDE SEQUENCE [LARGE SCALE GENOMIC DNA]</scope>
    <source>
        <strain evidence="2 3">25B14_1</strain>
    </source>
</reference>
<dbReference type="RefSeq" id="WP_034799764.1">
    <property type="nucleotide sequence ID" value="NZ_AWFF01000109.1"/>
</dbReference>
<evidence type="ECO:0000313" key="3">
    <source>
        <dbReference type="Proteomes" id="UP000027037"/>
    </source>
</evidence>
<dbReference type="Proteomes" id="UP000027037">
    <property type="component" value="Unassembled WGS sequence"/>
</dbReference>
<sequence>MRGAVLCLAALLTGCAASPVGAGDVVRSQALLLQPGGEATLRVDCPPGQMPVSARTEAGDAFIITESRPAEPGVWWVTYANPADSTAEADVSIILTCRKIGDG</sequence>
<evidence type="ECO:0000256" key="1">
    <source>
        <dbReference type="SAM" id="SignalP"/>
    </source>
</evidence>
<protein>
    <recommendedName>
        <fullName evidence="4">Lipoprotein</fullName>
    </recommendedName>
</protein>
<dbReference type="PATRIC" id="fig|1280946.3.peg.3527"/>
<feature type="chain" id="PRO_5001613938" description="Lipoprotein" evidence="1">
    <location>
        <begin position="23"/>
        <end position="103"/>
    </location>
</feature>
<evidence type="ECO:0008006" key="4">
    <source>
        <dbReference type="Google" id="ProtNLM"/>
    </source>
</evidence>
<feature type="signal peptide" evidence="1">
    <location>
        <begin position="1"/>
        <end position="22"/>
    </location>
</feature>
<dbReference type="EMBL" id="AWFF01000109">
    <property type="protein sequence ID" value="KCZ50531.1"/>
    <property type="molecule type" value="Genomic_DNA"/>
</dbReference>
<proteinExistence type="predicted"/>
<keyword evidence="1" id="KW-0732">Signal</keyword>
<accession>A0A062TRR4</accession>
<keyword evidence="3" id="KW-1185">Reference proteome</keyword>
<comment type="caution">
    <text evidence="2">The sequence shown here is derived from an EMBL/GenBank/DDBJ whole genome shotgun (WGS) entry which is preliminary data.</text>
</comment>
<name>A0A062TRR4_9PROT</name>
<dbReference type="OrthoDB" id="9796770at2"/>
<gene>
    <name evidence="2" type="ORF">HY29_07140</name>
</gene>